<dbReference type="InterPro" id="IPR008878">
    <property type="entry name" value="Transposase_IS66_Orf2"/>
</dbReference>
<geneLocation type="plasmid" evidence="3">
    <name>puw386</name>
</geneLocation>
<name>A0AA92EB36_RALSL</name>
<dbReference type="AlphaFoldDB" id="A0AA92EB36"/>
<dbReference type="PANTHER" id="PTHR36455">
    <property type="match status" value="1"/>
</dbReference>
<dbReference type="Proteomes" id="UP000310553">
    <property type="component" value="Plasmid pUW386"/>
</dbReference>
<dbReference type="EMBL" id="CP039339">
    <property type="protein sequence ID" value="QCX47931.1"/>
    <property type="molecule type" value="Genomic_DNA"/>
</dbReference>
<geneLocation type="plasmid" evidence="2">
    <name>pUW386</name>
</geneLocation>
<gene>
    <name evidence="1" type="primary">tnpB</name>
    <name evidence="1" type="ORF">E7Z57_01755</name>
    <name evidence="2" type="ORF">E7Z57_22600</name>
</gene>
<keyword evidence="2" id="KW-0614">Plasmid</keyword>
<dbReference type="EMBL" id="CP039340">
    <property type="protein sequence ID" value="QCX51792.1"/>
    <property type="molecule type" value="Genomic_DNA"/>
</dbReference>
<evidence type="ECO:0000313" key="3">
    <source>
        <dbReference type="Proteomes" id="UP000310553"/>
    </source>
</evidence>
<evidence type="ECO:0000313" key="2">
    <source>
        <dbReference type="EMBL" id="QCX51792.1"/>
    </source>
</evidence>
<protein>
    <submittedName>
        <fullName evidence="1">IS66 family insertion sequence element accessory protein TnpB</fullName>
    </submittedName>
</protein>
<dbReference type="NCBIfam" id="NF033819">
    <property type="entry name" value="IS66_TnpB"/>
    <property type="match status" value="1"/>
</dbReference>
<dbReference type="Pfam" id="PF05717">
    <property type="entry name" value="TnpB_IS66"/>
    <property type="match status" value="1"/>
</dbReference>
<sequence>MFRFDDGLKVFLHREPVDFRMGINGLSILVEQAMSLNPMAQALYVFGNRRRDRIKILGWGGNGFWMLLKRLEADRFIWPDTSDIVKLSVEQLHWLLDGIDIAVVKKHPQRFYARAS</sequence>
<dbReference type="PANTHER" id="PTHR36455:SF1">
    <property type="entry name" value="BLR8292 PROTEIN"/>
    <property type="match status" value="1"/>
</dbReference>
<organism evidence="1 3">
    <name type="scientific">Ralstonia solanacearum</name>
    <name type="common">Pseudomonas solanacearum</name>
    <dbReference type="NCBI Taxonomy" id="305"/>
    <lineage>
        <taxon>Bacteria</taxon>
        <taxon>Pseudomonadati</taxon>
        <taxon>Pseudomonadota</taxon>
        <taxon>Betaproteobacteria</taxon>
        <taxon>Burkholderiales</taxon>
        <taxon>Burkholderiaceae</taxon>
        <taxon>Ralstonia</taxon>
        <taxon>Ralstonia solanacearum species complex</taxon>
    </lineage>
</organism>
<dbReference type="Proteomes" id="UP000310553">
    <property type="component" value="Chromosome"/>
</dbReference>
<accession>A0AA92EB36</accession>
<evidence type="ECO:0000313" key="1">
    <source>
        <dbReference type="EMBL" id="QCX47931.1"/>
    </source>
</evidence>
<reference evidence="1 3" key="1">
    <citation type="submission" date="2019-04" db="EMBL/GenBank/DDBJ databases">
        <title>Complete Genome of UW386 and Higher Quality Genome of UW700.</title>
        <authorList>
            <person name="Jacobs J."/>
            <person name="Perez A."/>
            <person name="Steidl O."/>
            <person name="Allen C."/>
        </authorList>
    </citation>
    <scope>NUCLEOTIDE SEQUENCE [LARGE SCALE GENOMIC DNA]</scope>
    <source>
        <strain evidence="1 3">UW386</strain>
        <plasmid evidence="2">pUW386</plasmid>
        <plasmid evidence="3">puw386</plasmid>
    </source>
</reference>
<proteinExistence type="predicted"/>